<evidence type="ECO:0000259" key="1">
    <source>
        <dbReference type="PROSITE" id="PS50090"/>
    </source>
</evidence>
<dbReference type="OrthoDB" id="2143914at2759"/>
<dbReference type="EMBL" id="CT868540">
    <property type="protein sequence ID" value="CAK85418.1"/>
    <property type="molecule type" value="Genomic_DNA"/>
</dbReference>
<dbReference type="InParanoid" id="A0DQV1"/>
<dbReference type="Gene3D" id="1.10.10.60">
    <property type="entry name" value="Homeodomain-like"/>
    <property type="match status" value="3"/>
</dbReference>
<dbReference type="PROSITE" id="PS51293">
    <property type="entry name" value="SANT"/>
    <property type="match status" value="1"/>
</dbReference>
<feature type="domain" description="Myb-like" evidence="1">
    <location>
        <begin position="134"/>
        <end position="184"/>
    </location>
</feature>
<dbReference type="InterPro" id="IPR001005">
    <property type="entry name" value="SANT/Myb"/>
</dbReference>
<dbReference type="AlphaFoldDB" id="A0DQV1"/>
<dbReference type="Pfam" id="PF00249">
    <property type="entry name" value="Myb_DNA-binding"/>
    <property type="match status" value="1"/>
</dbReference>
<dbReference type="PROSITE" id="PS50090">
    <property type="entry name" value="MYB_LIKE"/>
    <property type="match status" value="3"/>
</dbReference>
<accession>A0DQV1</accession>
<sequence length="358" mass="42719">MDHFQSFENNNLPEGNPITLEQNKIQLGQLSKSSRRAWAQQEDEQLRQAIKLHGTNWLVVASALTNRNPSQCAQRWKRIKPNNLFSKRQSWTQKEDNLLLTLVELHNKNWVQIAKKIPNRTSKQVRERFINNLNPEINQEPFTDAEDKMIIDGFKSFGSQWCKISKLLQGRPENVIKNRFYSYLRKQYLKIDNPYYVIPKQNQDISHSIISNQRCKQSKKKKSNKKFSQQIENIEDNNEQKRIKKQCINKHNNISKKSYKKIDKRFSQASKVEQYQEYNSDHKNQRITRGFLNESFEIVKEEEQQENYYYHPILHQDNFEQLPANYYSSSCTLNAVQPYEQYIATHLSLEHLIFHHML</sequence>
<dbReference type="KEGG" id="ptm:GSPATT00002818001"/>
<evidence type="ECO:0000313" key="5">
    <source>
        <dbReference type="Proteomes" id="UP000000600"/>
    </source>
</evidence>
<evidence type="ECO:0000259" key="3">
    <source>
        <dbReference type="PROSITE" id="PS51294"/>
    </source>
</evidence>
<feature type="domain" description="HTH myb-type" evidence="3">
    <location>
        <begin position="35"/>
        <end position="84"/>
    </location>
</feature>
<feature type="domain" description="HTH myb-type" evidence="3">
    <location>
        <begin position="87"/>
        <end position="137"/>
    </location>
</feature>
<dbReference type="GO" id="GO:0000981">
    <property type="term" value="F:DNA-binding transcription factor activity, RNA polymerase II-specific"/>
    <property type="evidence" value="ECO:0000318"/>
    <property type="project" value="GO_Central"/>
</dbReference>
<feature type="domain" description="Myb-like" evidence="1">
    <location>
        <begin position="87"/>
        <end position="133"/>
    </location>
</feature>
<feature type="domain" description="SANT" evidence="2">
    <location>
        <begin position="86"/>
        <end position="131"/>
    </location>
</feature>
<evidence type="ECO:0000259" key="2">
    <source>
        <dbReference type="PROSITE" id="PS51293"/>
    </source>
</evidence>
<feature type="domain" description="HTH myb-type" evidence="3">
    <location>
        <begin position="141"/>
        <end position="188"/>
    </location>
</feature>
<dbReference type="PANTHER" id="PTHR45614">
    <property type="entry name" value="MYB PROTEIN-RELATED"/>
    <property type="match status" value="1"/>
</dbReference>
<dbReference type="GO" id="GO:0000978">
    <property type="term" value="F:RNA polymerase II cis-regulatory region sequence-specific DNA binding"/>
    <property type="evidence" value="ECO:0000318"/>
    <property type="project" value="GO_Central"/>
</dbReference>
<evidence type="ECO:0000313" key="4">
    <source>
        <dbReference type="EMBL" id="CAK85418.1"/>
    </source>
</evidence>
<protein>
    <submittedName>
        <fullName evidence="4">Uncharacterized protein</fullName>
    </submittedName>
</protein>
<dbReference type="InterPro" id="IPR017884">
    <property type="entry name" value="SANT_dom"/>
</dbReference>
<dbReference type="GeneID" id="5038600"/>
<proteinExistence type="predicted"/>
<dbReference type="CDD" id="cd00167">
    <property type="entry name" value="SANT"/>
    <property type="match status" value="3"/>
</dbReference>
<reference evidence="4 5" key="1">
    <citation type="journal article" date="2006" name="Nature">
        <title>Global trends of whole-genome duplications revealed by the ciliate Paramecium tetraurelia.</title>
        <authorList>
            <consortium name="Genoscope"/>
            <person name="Aury J.-M."/>
            <person name="Jaillon O."/>
            <person name="Duret L."/>
            <person name="Noel B."/>
            <person name="Jubin C."/>
            <person name="Porcel B.M."/>
            <person name="Segurens B."/>
            <person name="Daubin V."/>
            <person name="Anthouard V."/>
            <person name="Aiach N."/>
            <person name="Arnaiz O."/>
            <person name="Billaut A."/>
            <person name="Beisson J."/>
            <person name="Blanc I."/>
            <person name="Bouhouche K."/>
            <person name="Camara F."/>
            <person name="Duharcourt S."/>
            <person name="Guigo R."/>
            <person name="Gogendeau D."/>
            <person name="Katinka M."/>
            <person name="Keller A.-M."/>
            <person name="Kissmehl R."/>
            <person name="Klotz C."/>
            <person name="Koll F."/>
            <person name="Le Moue A."/>
            <person name="Lepere C."/>
            <person name="Malinsky S."/>
            <person name="Nowacki M."/>
            <person name="Nowak J.K."/>
            <person name="Plattner H."/>
            <person name="Poulain J."/>
            <person name="Ruiz F."/>
            <person name="Serrano V."/>
            <person name="Zagulski M."/>
            <person name="Dessen P."/>
            <person name="Betermier M."/>
            <person name="Weissenbach J."/>
            <person name="Scarpelli C."/>
            <person name="Schachter V."/>
            <person name="Sperling L."/>
            <person name="Meyer E."/>
            <person name="Cohen J."/>
            <person name="Wincker P."/>
        </authorList>
    </citation>
    <scope>NUCLEOTIDE SEQUENCE [LARGE SCALE GENOMIC DNA]</scope>
    <source>
        <strain evidence="4 5">Stock d4-2</strain>
    </source>
</reference>
<dbReference type="SUPFAM" id="SSF46689">
    <property type="entry name" value="Homeodomain-like"/>
    <property type="match status" value="2"/>
</dbReference>
<organism evidence="4 5">
    <name type="scientific">Paramecium tetraurelia</name>
    <dbReference type="NCBI Taxonomy" id="5888"/>
    <lineage>
        <taxon>Eukaryota</taxon>
        <taxon>Sar</taxon>
        <taxon>Alveolata</taxon>
        <taxon>Ciliophora</taxon>
        <taxon>Intramacronucleata</taxon>
        <taxon>Oligohymenophorea</taxon>
        <taxon>Peniculida</taxon>
        <taxon>Parameciidae</taxon>
        <taxon>Paramecium</taxon>
    </lineage>
</organism>
<keyword evidence="5" id="KW-1185">Reference proteome</keyword>
<dbReference type="InterPro" id="IPR009057">
    <property type="entry name" value="Homeodomain-like_sf"/>
</dbReference>
<dbReference type="HOGENOM" id="CLU_062545_0_0_1"/>
<dbReference type="GO" id="GO:0005634">
    <property type="term" value="C:nucleus"/>
    <property type="evidence" value="ECO:0000318"/>
    <property type="project" value="GO_Central"/>
</dbReference>
<dbReference type="STRING" id="5888.A0DQV1"/>
<dbReference type="GO" id="GO:0006355">
    <property type="term" value="P:regulation of DNA-templated transcription"/>
    <property type="evidence" value="ECO:0000318"/>
    <property type="project" value="GO_Central"/>
</dbReference>
<feature type="domain" description="Myb-like" evidence="1">
    <location>
        <begin position="30"/>
        <end position="80"/>
    </location>
</feature>
<dbReference type="Proteomes" id="UP000000600">
    <property type="component" value="Unassembled WGS sequence"/>
</dbReference>
<dbReference type="RefSeq" id="XP_001452815.1">
    <property type="nucleotide sequence ID" value="XM_001452778.1"/>
</dbReference>
<dbReference type="PANTHER" id="PTHR45614:SF69">
    <property type="entry name" value="CHROMOSOME UNDETERMINED SCAFFOLD_38, WHOLE GENOME SHOTGUN SEQUENCE"/>
    <property type="match status" value="1"/>
</dbReference>
<dbReference type="eggNOG" id="KOG0048">
    <property type="taxonomic scope" value="Eukaryota"/>
</dbReference>
<gene>
    <name evidence="4" type="ORF">GSPATT00002818001</name>
</gene>
<dbReference type="InterPro" id="IPR050560">
    <property type="entry name" value="MYB_TF"/>
</dbReference>
<dbReference type="SMART" id="SM00717">
    <property type="entry name" value="SANT"/>
    <property type="match status" value="3"/>
</dbReference>
<name>A0DQV1_PARTE</name>
<dbReference type="Pfam" id="PF13921">
    <property type="entry name" value="Myb_DNA-bind_6"/>
    <property type="match status" value="1"/>
</dbReference>
<dbReference type="InterPro" id="IPR017930">
    <property type="entry name" value="Myb_dom"/>
</dbReference>
<dbReference type="PROSITE" id="PS51294">
    <property type="entry name" value="HTH_MYB"/>
    <property type="match status" value="3"/>
</dbReference>
<dbReference type="OMA" id="YYHPILH"/>